<feature type="domain" description="C2H2-type" evidence="14">
    <location>
        <begin position="436"/>
        <end position="463"/>
    </location>
</feature>
<name>A0A3Q3FVA8_9LABR</name>
<evidence type="ECO:0000256" key="10">
    <source>
        <dbReference type="ARBA" id="ARBA00023242"/>
    </source>
</evidence>
<dbReference type="AlphaFoldDB" id="A0A3Q3FVA8"/>
<dbReference type="FunFam" id="3.30.160.60:FF:000414">
    <property type="entry name" value="Zinc finger protein 398"/>
    <property type="match status" value="1"/>
</dbReference>
<comment type="subcellular location">
    <subcellularLocation>
        <location evidence="1">Nucleus</location>
    </subcellularLocation>
</comment>
<feature type="domain" description="C2H2-type" evidence="14">
    <location>
        <begin position="520"/>
        <end position="545"/>
    </location>
</feature>
<evidence type="ECO:0000256" key="2">
    <source>
        <dbReference type="ARBA" id="ARBA00006991"/>
    </source>
</evidence>
<keyword evidence="6" id="KW-0862">Zinc</keyword>
<dbReference type="FunFam" id="3.30.160.60:FF:000508">
    <property type="entry name" value="Myeloid zinc finger 1"/>
    <property type="match status" value="2"/>
</dbReference>
<dbReference type="GeneTree" id="ENSGT00940000164807"/>
<evidence type="ECO:0000256" key="12">
    <source>
        <dbReference type="SAM" id="Coils"/>
    </source>
</evidence>
<evidence type="ECO:0000256" key="4">
    <source>
        <dbReference type="ARBA" id="ARBA00022737"/>
    </source>
</evidence>
<dbReference type="STRING" id="56723.ENSLBEP00000024541"/>
<evidence type="ECO:0000256" key="3">
    <source>
        <dbReference type="ARBA" id="ARBA00022723"/>
    </source>
</evidence>
<dbReference type="Ensembl" id="ENSLBET00000025805.1">
    <property type="protein sequence ID" value="ENSLBEP00000024541.1"/>
    <property type="gene ID" value="ENSLBEG00000018797.1"/>
</dbReference>
<dbReference type="SUPFAM" id="SSF57667">
    <property type="entry name" value="beta-beta-alpha zinc fingers"/>
    <property type="match status" value="3"/>
</dbReference>
<feature type="region of interest" description="Disordered" evidence="13">
    <location>
        <begin position="112"/>
        <end position="227"/>
    </location>
</feature>
<evidence type="ECO:0000313" key="15">
    <source>
        <dbReference type="Ensembl" id="ENSLBEP00000024541.1"/>
    </source>
</evidence>
<comment type="similarity">
    <text evidence="2">Belongs to the krueppel C2H2-type zinc-finger protein family.</text>
</comment>
<accession>A0A3Q3FVA8</accession>
<evidence type="ECO:0000256" key="5">
    <source>
        <dbReference type="ARBA" id="ARBA00022771"/>
    </source>
</evidence>
<keyword evidence="4" id="KW-0677">Repeat</keyword>
<evidence type="ECO:0000259" key="14">
    <source>
        <dbReference type="PROSITE" id="PS50157"/>
    </source>
</evidence>
<dbReference type="InParanoid" id="A0A3Q3FVA8"/>
<evidence type="ECO:0000256" key="6">
    <source>
        <dbReference type="ARBA" id="ARBA00022833"/>
    </source>
</evidence>
<sequence length="545" mass="60928">MSAAVDFHSQIASIMEVLANAAVAEICKVVDDGYAVVHLEMTRSQKESEFLRRKIKLLELQVARYRAERVKAAEGSVNSRFHGVRLFSRQSRDSAAGPSLQGRTRFLNRGPAAQQSLQKTPPIILDQDPDQEVVTTTKTESAEPEEEEELLIVKVEETTETATAHQEASSNPCINRGDIDPPTSLPTTSEDGGRQLSEMEAQRRPTHLSSPLSEREEKKEVTGDQQRTAHLLLDWQESRQIGDTEWPSCSSYTVNSAAESSSISLSGTVRALPVHAGSDVRVIDFGQDSCGGPGADGGVGADGLNRSQFPPLLCLPPGKSTWDISTDNNPLVMMETADLQQRYSLSGVQRMDHFPDQNMVSQTPSTQKQESGSQEPSLPFACSFCSRKFSHHCKLLIHERTHTGEKPYQCSQCDKRFGRVCSLKRHQMLHTGERPFHCPHCEKAFLTSANLKNHMMFHTGERPFPCPHCEKVFSNPTNLKNHRMVHIKERPFPCPHCEKTFSNSTSLRVHQSVHTGERRFHCSKCGKNFSFLSNLIRHQALHRNK</sequence>
<feature type="coiled-coil region" evidence="12">
    <location>
        <begin position="41"/>
        <end position="68"/>
    </location>
</feature>
<dbReference type="Proteomes" id="UP000261660">
    <property type="component" value="Unplaced"/>
</dbReference>
<feature type="domain" description="C2H2-type" evidence="14">
    <location>
        <begin position="380"/>
        <end position="407"/>
    </location>
</feature>
<evidence type="ECO:0000313" key="16">
    <source>
        <dbReference type="Proteomes" id="UP000261660"/>
    </source>
</evidence>
<dbReference type="GO" id="GO:0010468">
    <property type="term" value="P:regulation of gene expression"/>
    <property type="evidence" value="ECO:0007669"/>
    <property type="project" value="TreeGrafter"/>
</dbReference>
<feature type="domain" description="C2H2-type" evidence="14">
    <location>
        <begin position="464"/>
        <end position="491"/>
    </location>
</feature>
<keyword evidence="5 11" id="KW-0863">Zinc-finger</keyword>
<dbReference type="PROSITE" id="PS00028">
    <property type="entry name" value="ZINC_FINGER_C2H2_1"/>
    <property type="match status" value="6"/>
</dbReference>
<feature type="compositionally biased region" description="Polar residues" evidence="13">
    <location>
        <begin position="358"/>
        <end position="375"/>
    </location>
</feature>
<dbReference type="OrthoDB" id="6077919at2759"/>
<dbReference type="GO" id="GO:0008270">
    <property type="term" value="F:zinc ion binding"/>
    <property type="evidence" value="ECO:0007669"/>
    <property type="project" value="UniProtKB-KW"/>
</dbReference>
<proteinExistence type="inferred from homology"/>
<protein>
    <submittedName>
        <fullName evidence="15">Zinc finger protein 205-like</fullName>
    </submittedName>
</protein>
<evidence type="ECO:0000256" key="1">
    <source>
        <dbReference type="ARBA" id="ARBA00004123"/>
    </source>
</evidence>
<evidence type="ECO:0000256" key="11">
    <source>
        <dbReference type="PROSITE-ProRule" id="PRU00042"/>
    </source>
</evidence>
<organism evidence="15 16">
    <name type="scientific">Labrus bergylta</name>
    <name type="common">ballan wrasse</name>
    <dbReference type="NCBI Taxonomy" id="56723"/>
    <lineage>
        <taxon>Eukaryota</taxon>
        <taxon>Metazoa</taxon>
        <taxon>Chordata</taxon>
        <taxon>Craniata</taxon>
        <taxon>Vertebrata</taxon>
        <taxon>Euteleostomi</taxon>
        <taxon>Actinopterygii</taxon>
        <taxon>Neopterygii</taxon>
        <taxon>Teleostei</taxon>
        <taxon>Neoteleostei</taxon>
        <taxon>Acanthomorphata</taxon>
        <taxon>Eupercaria</taxon>
        <taxon>Labriformes</taxon>
        <taxon>Labridae</taxon>
        <taxon>Labrus</taxon>
    </lineage>
</organism>
<evidence type="ECO:0000256" key="7">
    <source>
        <dbReference type="ARBA" id="ARBA00023015"/>
    </source>
</evidence>
<feature type="compositionally biased region" description="Basic and acidic residues" evidence="13">
    <location>
        <begin position="213"/>
        <end position="222"/>
    </location>
</feature>
<dbReference type="InterPro" id="IPR013087">
    <property type="entry name" value="Znf_C2H2_type"/>
</dbReference>
<dbReference type="GO" id="GO:0003677">
    <property type="term" value="F:DNA binding"/>
    <property type="evidence" value="ECO:0007669"/>
    <property type="project" value="UniProtKB-KW"/>
</dbReference>
<dbReference type="GO" id="GO:0005634">
    <property type="term" value="C:nucleus"/>
    <property type="evidence" value="ECO:0007669"/>
    <property type="project" value="UniProtKB-SubCell"/>
</dbReference>
<dbReference type="RefSeq" id="XP_020514421.1">
    <property type="nucleotide sequence ID" value="XM_020658765.3"/>
</dbReference>
<dbReference type="FunFam" id="3.30.160.60:FF:000135">
    <property type="entry name" value="Zinc finger protein 358"/>
    <property type="match status" value="1"/>
</dbReference>
<feature type="region of interest" description="Disordered" evidence="13">
    <location>
        <begin position="355"/>
        <end position="375"/>
    </location>
</feature>
<reference evidence="15" key="1">
    <citation type="submission" date="2025-08" db="UniProtKB">
        <authorList>
            <consortium name="Ensembl"/>
        </authorList>
    </citation>
    <scope>IDENTIFICATION</scope>
</reference>
<dbReference type="PANTHER" id="PTHR16515">
    <property type="entry name" value="PR DOMAIN ZINC FINGER PROTEIN"/>
    <property type="match status" value="1"/>
</dbReference>
<keyword evidence="7" id="KW-0805">Transcription regulation</keyword>
<evidence type="ECO:0000256" key="9">
    <source>
        <dbReference type="ARBA" id="ARBA00023163"/>
    </source>
</evidence>
<reference evidence="15" key="2">
    <citation type="submission" date="2025-09" db="UniProtKB">
        <authorList>
            <consortium name="Ensembl"/>
        </authorList>
    </citation>
    <scope>IDENTIFICATION</scope>
</reference>
<dbReference type="FunFam" id="3.30.160.60:FF:001954">
    <property type="entry name" value="Zinc finger protein 787"/>
    <property type="match status" value="1"/>
</dbReference>
<keyword evidence="9" id="KW-0804">Transcription</keyword>
<keyword evidence="16" id="KW-1185">Reference proteome</keyword>
<keyword evidence="12" id="KW-0175">Coiled coil</keyword>
<dbReference type="PANTHER" id="PTHR16515:SF58">
    <property type="entry name" value="ZINC FINGER PROTEIN 22"/>
    <property type="match status" value="1"/>
</dbReference>
<keyword evidence="3" id="KW-0479">Metal-binding</keyword>
<dbReference type="GO" id="GO:0042802">
    <property type="term" value="F:identical protein binding"/>
    <property type="evidence" value="ECO:0007669"/>
    <property type="project" value="UniProtKB-ARBA"/>
</dbReference>
<keyword evidence="10" id="KW-0539">Nucleus</keyword>
<dbReference type="SMART" id="SM00355">
    <property type="entry name" value="ZnF_C2H2"/>
    <property type="match status" value="6"/>
</dbReference>
<feature type="domain" description="C2H2-type" evidence="14">
    <location>
        <begin position="492"/>
        <end position="519"/>
    </location>
</feature>
<dbReference type="InterPro" id="IPR036236">
    <property type="entry name" value="Znf_C2H2_sf"/>
</dbReference>
<keyword evidence="8" id="KW-0238">DNA-binding</keyword>
<dbReference type="Pfam" id="PF00096">
    <property type="entry name" value="zf-C2H2"/>
    <property type="match status" value="5"/>
</dbReference>
<dbReference type="InterPro" id="IPR050331">
    <property type="entry name" value="Zinc_finger"/>
</dbReference>
<feature type="domain" description="C2H2-type" evidence="14">
    <location>
        <begin position="408"/>
        <end position="435"/>
    </location>
</feature>
<evidence type="ECO:0000256" key="8">
    <source>
        <dbReference type="ARBA" id="ARBA00023125"/>
    </source>
</evidence>
<dbReference type="GeneID" id="110003065"/>
<evidence type="ECO:0000256" key="13">
    <source>
        <dbReference type="SAM" id="MobiDB-lite"/>
    </source>
</evidence>
<dbReference type="PROSITE" id="PS50157">
    <property type="entry name" value="ZINC_FINGER_C2H2_2"/>
    <property type="match status" value="6"/>
</dbReference>
<dbReference type="Gene3D" id="3.30.160.60">
    <property type="entry name" value="Classic Zinc Finger"/>
    <property type="match status" value="6"/>
</dbReference>